<name>A0A3D3RAU9_9PLAN</name>
<dbReference type="GO" id="GO:0016787">
    <property type="term" value="F:hydrolase activity"/>
    <property type="evidence" value="ECO:0007669"/>
    <property type="project" value="InterPro"/>
</dbReference>
<dbReference type="PANTHER" id="PTHR43143">
    <property type="entry name" value="METALLOPHOSPHOESTERASE, CALCINEURIN SUPERFAMILY"/>
    <property type="match status" value="1"/>
</dbReference>
<dbReference type="EMBL" id="DQAY01000107">
    <property type="protein sequence ID" value="HCO24730.1"/>
    <property type="molecule type" value="Genomic_DNA"/>
</dbReference>
<evidence type="ECO:0000256" key="1">
    <source>
        <dbReference type="SAM" id="MobiDB-lite"/>
    </source>
</evidence>
<dbReference type="Proteomes" id="UP000263642">
    <property type="component" value="Unassembled WGS sequence"/>
</dbReference>
<comment type="caution">
    <text evidence="3">The sequence shown here is derived from an EMBL/GenBank/DDBJ whole genome shotgun (WGS) entry which is preliminary data.</text>
</comment>
<evidence type="ECO:0000313" key="3">
    <source>
        <dbReference type="EMBL" id="HCO24730.1"/>
    </source>
</evidence>
<dbReference type="InterPro" id="IPR004843">
    <property type="entry name" value="Calcineurin-like_PHP"/>
</dbReference>
<dbReference type="SUPFAM" id="SSF56300">
    <property type="entry name" value="Metallo-dependent phosphatases"/>
    <property type="match status" value="1"/>
</dbReference>
<dbReference type="AlphaFoldDB" id="A0A3D3RAU9"/>
<feature type="domain" description="Calcineurin-like phosphoesterase" evidence="2">
    <location>
        <begin position="9"/>
        <end position="237"/>
    </location>
</feature>
<dbReference type="Gene3D" id="3.60.21.10">
    <property type="match status" value="1"/>
</dbReference>
<accession>A0A3D3RAU9</accession>
<gene>
    <name evidence="3" type="ORF">DIT97_17505</name>
</gene>
<dbReference type="InterPro" id="IPR051918">
    <property type="entry name" value="STPP_CPPED1"/>
</dbReference>
<evidence type="ECO:0000259" key="2">
    <source>
        <dbReference type="Pfam" id="PF00149"/>
    </source>
</evidence>
<proteinExistence type="predicted"/>
<organism evidence="3 4">
    <name type="scientific">Gimesia maris</name>
    <dbReference type="NCBI Taxonomy" id="122"/>
    <lineage>
        <taxon>Bacteria</taxon>
        <taxon>Pseudomonadati</taxon>
        <taxon>Planctomycetota</taxon>
        <taxon>Planctomycetia</taxon>
        <taxon>Planctomycetales</taxon>
        <taxon>Planctomycetaceae</taxon>
        <taxon>Gimesia</taxon>
    </lineage>
</organism>
<sequence>MNQQTPPWTFLHVNDSHMGTARSYRFRPAINKRWASIKQQIAAIDADLLLHGGDLTRDGDTHEFEYQQARDDLDTLPFPTFVIPGNMDVGNKHATQTGVKHRWDPKGLGWNDPDLNMTAKRLDLFSNYFGPLQWSFLHREIRFTGFYAAVAGTGLPHEQRFWRFLERLPDLPPAKHHVAVMHYWPFMEHPDEPAWDLTDGDQYDNWYFSIDPPHRQRLWEILKAAKVEILFCGHVHTGRPVQHVDGIRVYRTQAAGNTGQLSERWPEADTRFGFHRCDVSDSGIEVTFIPGEDQCEEFGTFGPLGHPPIEERDYSVAEEQPPLQPDEDL</sequence>
<reference evidence="3 4" key="1">
    <citation type="journal article" date="2018" name="Nat. Biotechnol.">
        <title>A standardized bacterial taxonomy based on genome phylogeny substantially revises the tree of life.</title>
        <authorList>
            <person name="Parks D.H."/>
            <person name="Chuvochina M."/>
            <person name="Waite D.W."/>
            <person name="Rinke C."/>
            <person name="Skarshewski A."/>
            <person name="Chaumeil P.A."/>
            <person name="Hugenholtz P."/>
        </authorList>
    </citation>
    <scope>NUCLEOTIDE SEQUENCE [LARGE SCALE GENOMIC DNA]</scope>
    <source>
        <strain evidence="3">UBA9375</strain>
    </source>
</reference>
<protein>
    <recommendedName>
        <fullName evidence="2">Calcineurin-like phosphoesterase domain-containing protein</fullName>
    </recommendedName>
</protein>
<dbReference type="Pfam" id="PF00149">
    <property type="entry name" value="Metallophos"/>
    <property type="match status" value="1"/>
</dbReference>
<evidence type="ECO:0000313" key="4">
    <source>
        <dbReference type="Proteomes" id="UP000263642"/>
    </source>
</evidence>
<dbReference type="PANTHER" id="PTHR43143:SF1">
    <property type="entry name" value="SERINE_THREONINE-PROTEIN PHOSPHATASE CPPED1"/>
    <property type="match status" value="1"/>
</dbReference>
<feature type="region of interest" description="Disordered" evidence="1">
    <location>
        <begin position="302"/>
        <end position="329"/>
    </location>
</feature>
<dbReference type="InterPro" id="IPR029052">
    <property type="entry name" value="Metallo-depent_PP-like"/>
</dbReference>